<feature type="domain" description="DUF1588" evidence="1">
    <location>
        <begin position="2"/>
        <end position="54"/>
    </location>
</feature>
<proteinExistence type="predicted"/>
<sequence>MPETPIGVDATLPTDPDMTLRERMHVTREDYCWRCHQRMDPLGLPLEQFDDFGR</sequence>
<dbReference type="InterPro" id="IPR013039">
    <property type="entry name" value="DUF1588"/>
</dbReference>
<feature type="non-terminal residue" evidence="2">
    <location>
        <position position="54"/>
    </location>
</feature>
<organism evidence="2">
    <name type="scientific">marine sediment metagenome</name>
    <dbReference type="NCBI Taxonomy" id="412755"/>
    <lineage>
        <taxon>unclassified sequences</taxon>
        <taxon>metagenomes</taxon>
        <taxon>ecological metagenomes</taxon>
    </lineage>
</organism>
<name>X1CZF5_9ZZZZ</name>
<gene>
    <name evidence="2" type="ORF">S01H4_54448</name>
</gene>
<protein>
    <recommendedName>
        <fullName evidence="1">DUF1588 domain-containing protein</fullName>
    </recommendedName>
</protein>
<dbReference type="Pfam" id="PF07627">
    <property type="entry name" value="PSCyt3"/>
    <property type="match status" value="1"/>
</dbReference>
<evidence type="ECO:0000259" key="1">
    <source>
        <dbReference type="Pfam" id="PF07627"/>
    </source>
</evidence>
<comment type="caution">
    <text evidence="2">The sequence shown here is derived from an EMBL/GenBank/DDBJ whole genome shotgun (WGS) entry which is preliminary data.</text>
</comment>
<evidence type="ECO:0000313" key="2">
    <source>
        <dbReference type="EMBL" id="GAH13257.1"/>
    </source>
</evidence>
<dbReference type="AlphaFoldDB" id="X1CZF5"/>
<dbReference type="EMBL" id="BART01031336">
    <property type="protein sequence ID" value="GAH13257.1"/>
    <property type="molecule type" value="Genomic_DNA"/>
</dbReference>
<reference evidence="2" key="1">
    <citation type="journal article" date="2014" name="Front. Microbiol.">
        <title>High frequency of phylogenetically diverse reductive dehalogenase-homologous genes in deep subseafloor sedimentary metagenomes.</title>
        <authorList>
            <person name="Kawai M."/>
            <person name="Futagami T."/>
            <person name="Toyoda A."/>
            <person name="Takaki Y."/>
            <person name="Nishi S."/>
            <person name="Hori S."/>
            <person name="Arai W."/>
            <person name="Tsubouchi T."/>
            <person name="Morono Y."/>
            <person name="Uchiyama I."/>
            <person name="Ito T."/>
            <person name="Fujiyama A."/>
            <person name="Inagaki F."/>
            <person name="Takami H."/>
        </authorList>
    </citation>
    <scope>NUCLEOTIDE SEQUENCE</scope>
    <source>
        <strain evidence="2">Expedition CK06-06</strain>
    </source>
</reference>
<accession>X1CZF5</accession>